<dbReference type="Pfam" id="PF24608">
    <property type="entry name" value="PDDEXK_15"/>
    <property type="match status" value="1"/>
</dbReference>
<organism evidence="1 2">
    <name type="scientific">Acidithiobacillus thiooxidans ATCC 19377</name>
    <dbReference type="NCBI Taxonomy" id="637390"/>
    <lineage>
        <taxon>Bacteria</taxon>
        <taxon>Pseudomonadati</taxon>
        <taxon>Pseudomonadota</taxon>
        <taxon>Acidithiobacillia</taxon>
        <taxon>Acidithiobacillales</taxon>
        <taxon>Acidithiobacillaceae</taxon>
        <taxon>Acidithiobacillus</taxon>
    </lineage>
</organism>
<dbReference type="EMBL" id="CP045571">
    <property type="protein sequence ID" value="QFX95207.1"/>
    <property type="molecule type" value="Genomic_DNA"/>
</dbReference>
<dbReference type="InterPro" id="IPR056931">
    <property type="entry name" value="D14-like"/>
</dbReference>
<name>A0A5P9XMI6_ACITH</name>
<dbReference type="GeneID" id="60695146"/>
<gene>
    <name evidence="1" type="ORF">GCD22_00741</name>
</gene>
<dbReference type="RefSeq" id="WP_153940432.1">
    <property type="nucleotide sequence ID" value="NZ_CP045571.1"/>
</dbReference>
<proteinExistence type="predicted"/>
<dbReference type="KEGG" id="atx:GCD22_00741"/>
<dbReference type="AlphaFoldDB" id="A0A5P9XMI6"/>
<evidence type="ECO:0000313" key="1">
    <source>
        <dbReference type="EMBL" id="QFX95207.1"/>
    </source>
</evidence>
<protein>
    <recommendedName>
        <fullName evidence="3">Holliday junction resolvase</fullName>
    </recommendedName>
</protein>
<dbReference type="Proteomes" id="UP000363590">
    <property type="component" value="Chromosome"/>
</dbReference>
<accession>A0A5P9XMI6</accession>
<evidence type="ECO:0000313" key="2">
    <source>
        <dbReference type="Proteomes" id="UP000363590"/>
    </source>
</evidence>
<sequence>MSASQRNKGSRGERELFALLTEQLGVTVTRNLTQTRGGGADALDVPGWAIECKRCEALSLASWWSQTQRQADDLSRKPALFYRQSRKPWRAVLDLHHIAPGVFTAPGSLCELALSDACTVIRESLGGEA</sequence>
<reference evidence="1 2" key="1">
    <citation type="submission" date="2019-10" db="EMBL/GenBank/DDBJ databases">
        <authorList>
            <person name="Wang R."/>
        </authorList>
    </citation>
    <scope>NUCLEOTIDE SEQUENCE [LARGE SCALE GENOMIC DNA]</scope>
    <source>
        <strain evidence="1 2">ATCC 19377</strain>
    </source>
</reference>
<evidence type="ECO:0008006" key="3">
    <source>
        <dbReference type="Google" id="ProtNLM"/>
    </source>
</evidence>